<dbReference type="RefSeq" id="WP_092814591.1">
    <property type="nucleotide sequence ID" value="NZ_FMVW01000007.1"/>
</dbReference>
<evidence type="ECO:0000313" key="6">
    <source>
        <dbReference type="Proteomes" id="UP000199347"/>
    </source>
</evidence>
<dbReference type="InterPro" id="IPR049383">
    <property type="entry name" value="UbiD-like_N"/>
</dbReference>
<dbReference type="InterPro" id="IPR002830">
    <property type="entry name" value="UbiD"/>
</dbReference>
<dbReference type="OrthoDB" id="9809841at2"/>
<dbReference type="AlphaFoldDB" id="A0A1G5NYR2"/>
<evidence type="ECO:0000259" key="3">
    <source>
        <dbReference type="Pfam" id="PF20695"/>
    </source>
</evidence>
<evidence type="ECO:0000256" key="1">
    <source>
        <dbReference type="ARBA" id="ARBA00010021"/>
    </source>
</evidence>
<dbReference type="InterPro" id="IPR049381">
    <property type="entry name" value="UbiD-like_C"/>
</dbReference>
<keyword evidence="6" id="KW-1185">Reference proteome</keyword>
<dbReference type="SUPFAM" id="SSF50475">
    <property type="entry name" value="FMN-binding split barrel"/>
    <property type="match status" value="1"/>
</dbReference>
<dbReference type="PANTHER" id="PTHR30108">
    <property type="entry name" value="3-OCTAPRENYL-4-HYDROXYBENZOATE CARBOXY-LYASE-RELATED"/>
    <property type="match status" value="1"/>
</dbReference>
<feature type="domain" description="3-octaprenyl-4-hydroxybenzoate carboxy-lyase-like N-terminal" evidence="3">
    <location>
        <begin position="12"/>
        <end position="88"/>
    </location>
</feature>
<dbReference type="Proteomes" id="UP000199347">
    <property type="component" value="Unassembled WGS sequence"/>
</dbReference>
<dbReference type="Pfam" id="PF20696">
    <property type="entry name" value="UbiD_C"/>
    <property type="match status" value="1"/>
</dbReference>
<organism evidence="5 6">
    <name type="scientific">Afifella marina DSM 2698</name>
    <dbReference type="NCBI Taxonomy" id="1120955"/>
    <lineage>
        <taxon>Bacteria</taxon>
        <taxon>Pseudomonadati</taxon>
        <taxon>Pseudomonadota</taxon>
        <taxon>Alphaproteobacteria</taxon>
        <taxon>Hyphomicrobiales</taxon>
        <taxon>Afifellaceae</taxon>
        <taxon>Afifella</taxon>
    </lineage>
</organism>
<dbReference type="NCBIfam" id="TIGR00148">
    <property type="entry name" value="UbiD family decarboxylase"/>
    <property type="match status" value="1"/>
</dbReference>
<dbReference type="SUPFAM" id="SSF143968">
    <property type="entry name" value="UbiD C-terminal domain-like"/>
    <property type="match status" value="1"/>
</dbReference>
<protein>
    <submittedName>
        <fullName evidence="5">UbiD family decarboxylase</fullName>
    </submittedName>
</protein>
<proteinExistence type="inferred from homology"/>
<feature type="domain" description="3-octaprenyl-4-hydroxybenzoate carboxy-lyase-like C-terminal" evidence="4">
    <location>
        <begin position="303"/>
        <end position="419"/>
    </location>
</feature>
<evidence type="ECO:0000313" key="5">
    <source>
        <dbReference type="EMBL" id="SCZ42058.1"/>
    </source>
</evidence>
<dbReference type="Pfam" id="PF01977">
    <property type="entry name" value="UbiD"/>
    <property type="match status" value="1"/>
</dbReference>
<sequence length="450" mass="49397">MKAKTAFREVVRELEAQGALATVSRQVDPKHELTAVMRQMQKGENKALLFRSVAGSDQQVVTNVFGFRSHVAAALGLEEADLLPSLVQLENQRLPTERVDQAPVQEVVVAGADVDVSRDVPQVVFSELDAGAYLTAGVLIAPHPETGVYNASWNRCQLVGGDRMRVRMMPPQHLGRYHQVAEEKGQNLPCAIVVGAPPGVMFSAASKVPFEVDELEVAGAWQGSPLRVTRCKTIPVDVPADAEMVIEGEVIAGVREDEGPFGEFTDGYVPVMKNHVFRVTAITRRRDAIYHAILAGGTEDLNLVGVPIQTEIYKKVSSFVPRIRDIATPGYVFGCVISIEKKSEDQSKNAVLAALAAYSWTKVVVVVDEDVDPFNAADVLWAIQTRATPDTGVYVFPRVPSYTREDVREVHRGKIGIDATVPLHMKKLFERRRFPGESDVRLEEYIDGGC</sequence>
<comment type="similarity">
    <text evidence="1">Belongs to the UbiD family.</text>
</comment>
<dbReference type="InterPro" id="IPR048304">
    <property type="entry name" value="UbiD_Rift_dom"/>
</dbReference>
<name>A0A1G5NYR2_AFIMA</name>
<dbReference type="Gene3D" id="3.40.1670.10">
    <property type="entry name" value="UbiD C-terminal domain-like"/>
    <property type="match status" value="1"/>
</dbReference>
<dbReference type="Pfam" id="PF20695">
    <property type="entry name" value="UbiD_N"/>
    <property type="match status" value="1"/>
</dbReference>
<dbReference type="EMBL" id="FMVW01000007">
    <property type="protein sequence ID" value="SCZ42058.1"/>
    <property type="molecule type" value="Genomic_DNA"/>
</dbReference>
<dbReference type="STRING" id="1120955.SAMN03080610_02856"/>
<feature type="domain" description="3-octaprenyl-4-hydroxybenzoate carboxy-lyase-like Rift-related" evidence="2">
    <location>
        <begin position="99"/>
        <end position="297"/>
    </location>
</feature>
<dbReference type="GO" id="GO:0005737">
    <property type="term" value="C:cytoplasm"/>
    <property type="evidence" value="ECO:0007669"/>
    <property type="project" value="TreeGrafter"/>
</dbReference>
<evidence type="ECO:0000259" key="2">
    <source>
        <dbReference type="Pfam" id="PF01977"/>
    </source>
</evidence>
<dbReference type="PANTHER" id="PTHR30108:SF21">
    <property type="entry name" value="4-HYDROXYBENZOATE DECARBOXYLASE"/>
    <property type="match status" value="1"/>
</dbReference>
<evidence type="ECO:0000259" key="4">
    <source>
        <dbReference type="Pfam" id="PF20696"/>
    </source>
</evidence>
<reference evidence="5 6" key="1">
    <citation type="submission" date="2016-10" db="EMBL/GenBank/DDBJ databases">
        <authorList>
            <person name="de Groot N.N."/>
        </authorList>
    </citation>
    <scope>NUCLEOTIDE SEQUENCE [LARGE SCALE GENOMIC DNA]</scope>
    <source>
        <strain evidence="5 6">DSM 2698</strain>
    </source>
</reference>
<dbReference type="GO" id="GO:0016831">
    <property type="term" value="F:carboxy-lyase activity"/>
    <property type="evidence" value="ECO:0007669"/>
    <property type="project" value="InterPro"/>
</dbReference>
<accession>A0A1G5NYR2</accession>
<gene>
    <name evidence="5" type="ORF">SAMN03080610_02856</name>
</gene>